<dbReference type="Proteomes" id="UP000076744">
    <property type="component" value="Unassembled WGS sequence"/>
</dbReference>
<dbReference type="GO" id="GO:0003908">
    <property type="term" value="F:methylated-DNA-[protein]-cysteine S-methyltransferase activity"/>
    <property type="evidence" value="ECO:0007669"/>
    <property type="project" value="UniProtKB-EC"/>
</dbReference>
<dbReference type="EMBL" id="AZHB01000001">
    <property type="protein sequence ID" value="OAA74191.1"/>
    <property type="molecule type" value="Genomic_DNA"/>
</dbReference>
<accession>A0A168ETA2</accession>
<dbReference type="PANTHER" id="PTHR10815:SF13">
    <property type="entry name" value="METHYLATED-DNA--PROTEIN-CYSTEINE METHYLTRANSFERASE"/>
    <property type="match status" value="1"/>
</dbReference>
<dbReference type="GO" id="GO:0003677">
    <property type="term" value="F:DNA binding"/>
    <property type="evidence" value="ECO:0007669"/>
    <property type="project" value="UniProtKB-KW"/>
</dbReference>
<dbReference type="CDD" id="cd06445">
    <property type="entry name" value="ATase"/>
    <property type="match status" value="1"/>
</dbReference>
<feature type="compositionally biased region" description="Low complexity" evidence="5">
    <location>
        <begin position="16"/>
        <end position="36"/>
    </location>
</feature>
<dbReference type="OrthoDB" id="1907495at2759"/>
<keyword evidence="7" id="KW-0238">DNA-binding</keyword>
<evidence type="ECO:0000256" key="2">
    <source>
        <dbReference type="ARBA" id="ARBA00011918"/>
    </source>
</evidence>
<feature type="region of interest" description="Disordered" evidence="5">
    <location>
        <begin position="127"/>
        <end position="158"/>
    </location>
</feature>
<evidence type="ECO:0000256" key="5">
    <source>
        <dbReference type="SAM" id="MobiDB-lite"/>
    </source>
</evidence>
<gene>
    <name evidence="7" type="ORF">ISF_01092</name>
</gene>
<dbReference type="InterPro" id="IPR036388">
    <property type="entry name" value="WH-like_DNA-bd_sf"/>
</dbReference>
<keyword evidence="8" id="KW-1185">Reference proteome</keyword>
<name>A0A168ETA2_CORFA</name>
<evidence type="ECO:0000256" key="3">
    <source>
        <dbReference type="ARBA" id="ARBA00015377"/>
    </source>
</evidence>
<dbReference type="STRING" id="1081104.A0A168ETA2"/>
<dbReference type="PANTHER" id="PTHR10815">
    <property type="entry name" value="METHYLATED-DNA--PROTEIN-CYSTEINE METHYLTRANSFERASE"/>
    <property type="match status" value="1"/>
</dbReference>
<dbReference type="RefSeq" id="XP_018709149.1">
    <property type="nucleotide sequence ID" value="XM_018844699.1"/>
</dbReference>
<dbReference type="NCBIfam" id="TIGR00589">
    <property type="entry name" value="ogt"/>
    <property type="match status" value="1"/>
</dbReference>
<dbReference type="SUPFAM" id="SSF46767">
    <property type="entry name" value="Methylated DNA-protein cysteine methyltransferase, C-terminal domain"/>
    <property type="match status" value="1"/>
</dbReference>
<dbReference type="EC" id="2.1.1.63" evidence="2"/>
<comment type="caution">
    <text evidence="7">The sequence shown here is derived from an EMBL/GenBank/DDBJ whole genome shotgun (WGS) entry which is preliminary data.</text>
</comment>
<dbReference type="AlphaFoldDB" id="A0A168ETA2"/>
<evidence type="ECO:0000256" key="4">
    <source>
        <dbReference type="ARBA" id="ARBA00022763"/>
    </source>
</evidence>
<feature type="domain" description="Methylated-DNA-[protein]-cysteine S-methyltransferase DNA binding" evidence="6">
    <location>
        <begin position="50"/>
        <end position="117"/>
    </location>
</feature>
<dbReference type="GO" id="GO:0006281">
    <property type="term" value="P:DNA repair"/>
    <property type="evidence" value="ECO:0007669"/>
    <property type="project" value="InterPro"/>
</dbReference>
<dbReference type="Gene3D" id="1.10.10.10">
    <property type="entry name" value="Winged helix-like DNA-binding domain superfamily/Winged helix DNA-binding domain"/>
    <property type="match status" value="1"/>
</dbReference>
<dbReference type="InterPro" id="IPR014048">
    <property type="entry name" value="MethylDNA_cys_MeTrfase_DNA-bd"/>
</dbReference>
<reference evidence="7 8" key="1">
    <citation type="journal article" date="2016" name="Genome Biol. Evol.">
        <title>Divergent and convergent evolution of fungal pathogenicity.</title>
        <authorList>
            <person name="Shang Y."/>
            <person name="Xiao G."/>
            <person name="Zheng P."/>
            <person name="Cen K."/>
            <person name="Zhan S."/>
            <person name="Wang C."/>
        </authorList>
    </citation>
    <scope>NUCLEOTIDE SEQUENCE [LARGE SCALE GENOMIC DNA]</scope>
    <source>
        <strain evidence="7 8">ARSEF 2679</strain>
    </source>
</reference>
<comment type="similarity">
    <text evidence="1">Belongs to the MGMT family.</text>
</comment>
<feature type="compositionally biased region" description="Polar residues" evidence="5">
    <location>
        <begin position="1"/>
        <end position="15"/>
    </location>
</feature>
<proteinExistence type="inferred from homology"/>
<evidence type="ECO:0000313" key="7">
    <source>
        <dbReference type="EMBL" id="OAA74191.1"/>
    </source>
</evidence>
<keyword evidence="4" id="KW-0227">DNA damage</keyword>
<evidence type="ECO:0000313" key="8">
    <source>
        <dbReference type="Proteomes" id="UP000076744"/>
    </source>
</evidence>
<dbReference type="Pfam" id="PF01035">
    <property type="entry name" value="DNA_binding_1"/>
    <property type="match status" value="1"/>
</dbReference>
<sequence>MPTRITMYTPSNPHGTTTILTTTTTSSSSSSSSSSSPLGLTAAEAAQLTPFQARVFRLLAQVPAGRVTTYGALAAALRTSPRAVGNALRNNPFAPRVPCHRCVAATGYVNGYDGEVVQRASFRGEAGGAGVEGRASQSRAGRGKTATGGVKATPPSGMNVQKKLDLLRTEGVEFDDKGMLRNRYRVLFEGPWDIVSS</sequence>
<dbReference type="InterPro" id="IPR036217">
    <property type="entry name" value="MethylDNA_cys_MeTrfase_DNAb"/>
</dbReference>
<protein>
    <recommendedName>
        <fullName evidence="3">Methylated-DNA--protein-cysteine methyltransferase</fullName>
        <ecNumber evidence="2">2.1.1.63</ecNumber>
    </recommendedName>
</protein>
<feature type="region of interest" description="Disordered" evidence="5">
    <location>
        <begin position="1"/>
        <end position="38"/>
    </location>
</feature>
<evidence type="ECO:0000259" key="6">
    <source>
        <dbReference type="Pfam" id="PF01035"/>
    </source>
</evidence>
<organism evidence="7 8">
    <name type="scientific">Cordyceps fumosorosea (strain ARSEF 2679)</name>
    <name type="common">Isaria fumosorosea</name>
    <dbReference type="NCBI Taxonomy" id="1081104"/>
    <lineage>
        <taxon>Eukaryota</taxon>
        <taxon>Fungi</taxon>
        <taxon>Dikarya</taxon>
        <taxon>Ascomycota</taxon>
        <taxon>Pezizomycotina</taxon>
        <taxon>Sordariomycetes</taxon>
        <taxon>Hypocreomycetidae</taxon>
        <taxon>Hypocreales</taxon>
        <taxon>Cordycipitaceae</taxon>
        <taxon>Cordyceps</taxon>
    </lineage>
</organism>
<evidence type="ECO:0000256" key="1">
    <source>
        <dbReference type="ARBA" id="ARBA00008711"/>
    </source>
</evidence>
<dbReference type="GeneID" id="30017384"/>